<evidence type="ECO:0000256" key="10">
    <source>
        <dbReference type="RuleBase" id="RU004181"/>
    </source>
</evidence>
<dbReference type="PANTHER" id="PTHR33695">
    <property type="entry name" value="LIPOPROTEIN SIGNAL PEPTIDASE"/>
    <property type="match status" value="1"/>
</dbReference>
<keyword evidence="7 9" id="KW-1133">Transmembrane helix</keyword>
<dbReference type="STRING" id="1427503.HE1_01115"/>
<dbReference type="UniPathway" id="UPA00665"/>
<feature type="transmembrane region" description="Helical" evidence="9">
    <location>
        <begin position="12"/>
        <end position="29"/>
    </location>
</feature>
<dbReference type="PRINTS" id="PR00781">
    <property type="entry name" value="LIPOSIGPTASE"/>
</dbReference>
<protein>
    <recommendedName>
        <fullName evidence="9">Lipoprotein signal peptidase</fullName>
        <ecNumber evidence="9">3.4.23.36</ecNumber>
    </recommendedName>
    <alternativeName>
        <fullName evidence="9">Prolipoprotein signal peptidase</fullName>
    </alternativeName>
    <alternativeName>
        <fullName evidence="9">Signal peptidase II</fullName>
        <shortName evidence="9">SPase II</shortName>
    </alternativeName>
</protein>
<keyword evidence="3 9" id="KW-0645">Protease</keyword>
<dbReference type="AlphaFoldDB" id="A0A023DZ20"/>
<evidence type="ECO:0000256" key="2">
    <source>
        <dbReference type="ARBA" id="ARBA00022475"/>
    </source>
</evidence>
<reference evidence="11 12" key="1">
    <citation type="journal article" date="2014" name="FEMS Microbiol. Lett.">
        <title>Draft genome sequences of three Holospora species (Holospora obtusa, Holospora undulata, and Holospora elegans), endonuclear symbiotic bacteria of the ciliate Paramecium caudatum.</title>
        <authorList>
            <person name="Dohra H."/>
            <person name="Tanaka K."/>
            <person name="Suzuki T."/>
            <person name="Fujishima M."/>
            <person name="Suzuki H."/>
        </authorList>
    </citation>
    <scope>NUCLEOTIDE SEQUENCE [LARGE SCALE GENOMIC DNA]</scope>
    <source>
        <strain evidence="11 12">E1</strain>
    </source>
</reference>
<dbReference type="InterPro" id="IPR001872">
    <property type="entry name" value="Peptidase_A8"/>
</dbReference>
<sequence length="165" mass="19001">MYKNLFFMNNVILRKYMWLFGVVSAGMVVDQATKHYVKGIVSTVKRIRICSVFSIVETYNTGISWGFLSKTGKTFQWGILGLSMGLVVMFLRMFANEKRLSSQWAIALIISGACGNIIDRFFLGAVFDFLSIHWKNFNFPVFNVADMLISVGFMILLRDYCKWNR</sequence>
<dbReference type="PANTHER" id="PTHR33695:SF1">
    <property type="entry name" value="LIPOPROTEIN SIGNAL PEPTIDASE"/>
    <property type="match status" value="1"/>
</dbReference>
<comment type="similarity">
    <text evidence="1 9 10">Belongs to the peptidase A8 family.</text>
</comment>
<organism evidence="11 12">
    <name type="scientific">Holospora elegans E1</name>
    <dbReference type="NCBI Taxonomy" id="1427503"/>
    <lineage>
        <taxon>Bacteria</taxon>
        <taxon>Pseudomonadati</taxon>
        <taxon>Pseudomonadota</taxon>
        <taxon>Alphaproteobacteria</taxon>
        <taxon>Holosporales</taxon>
        <taxon>Holosporaceae</taxon>
        <taxon>Holospora</taxon>
    </lineage>
</organism>
<keyword evidence="12" id="KW-1185">Reference proteome</keyword>
<dbReference type="Proteomes" id="UP000024842">
    <property type="component" value="Unassembled WGS sequence"/>
</dbReference>
<accession>A0A023DZ20</accession>
<comment type="pathway">
    <text evidence="9">Protein modification; lipoprotein biosynthesis (signal peptide cleavage).</text>
</comment>
<evidence type="ECO:0000256" key="9">
    <source>
        <dbReference type="HAMAP-Rule" id="MF_00161"/>
    </source>
</evidence>
<feature type="transmembrane region" description="Helical" evidence="9">
    <location>
        <begin position="106"/>
        <end position="127"/>
    </location>
</feature>
<evidence type="ECO:0000256" key="1">
    <source>
        <dbReference type="ARBA" id="ARBA00006139"/>
    </source>
</evidence>
<dbReference type="Pfam" id="PF01252">
    <property type="entry name" value="Peptidase_A8"/>
    <property type="match status" value="1"/>
</dbReference>
<evidence type="ECO:0000256" key="6">
    <source>
        <dbReference type="ARBA" id="ARBA00022801"/>
    </source>
</evidence>
<dbReference type="GO" id="GO:0005886">
    <property type="term" value="C:plasma membrane"/>
    <property type="evidence" value="ECO:0007669"/>
    <property type="project" value="UniProtKB-SubCell"/>
</dbReference>
<dbReference type="NCBIfam" id="TIGR00077">
    <property type="entry name" value="lspA"/>
    <property type="match status" value="1"/>
</dbReference>
<dbReference type="EMBL" id="BAUP01000138">
    <property type="protein sequence ID" value="GAJ46776.1"/>
    <property type="molecule type" value="Genomic_DNA"/>
</dbReference>
<gene>
    <name evidence="9" type="primary">lspA</name>
    <name evidence="11" type="ORF">HE1_01115</name>
</gene>
<keyword evidence="8 9" id="KW-0472">Membrane</keyword>
<keyword evidence="5 9" id="KW-0064">Aspartyl protease</keyword>
<dbReference type="OrthoDB" id="9810259at2"/>
<dbReference type="GO" id="GO:0006508">
    <property type="term" value="P:proteolysis"/>
    <property type="evidence" value="ECO:0007669"/>
    <property type="project" value="UniProtKB-KW"/>
</dbReference>
<dbReference type="EC" id="3.4.23.36" evidence="9"/>
<name>A0A023DZ20_9PROT</name>
<evidence type="ECO:0000313" key="11">
    <source>
        <dbReference type="EMBL" id="GAJ46776.1"/>
    </source>
</evidence>
<comment type="catalytic activity">
    <reaction evidence="9">
        <text>Release of signal peptides from bacterial membrane prolipoproteins. Hydrolyzes -Xaa-Yaa-Zaa-|-(S,diacylglyceryl)Cys-, in which Xaa is hydrophobic (preferably Leu), and Yaa (Ala or Ser) and Zaa (Gly or Ala) have small, neutral side chains.</text>
        <dbReference type="EC" id="3.4.23.36"/>
    </reaction>
</comment>
<evidence type="ECO:0000256" key="5">
    <source>
        <dbReference type="ARBA" id="ARBA00022750"/>
    </source>
</evidence>
<evidence type="ECO:0000256" key="7">
    <source>
        <dbReference type="ARBA" id="ARBA00022989"/>
    </source>
</evidence>
<dbReference type="HAMAP" id="MF_00161">
    <property type="entry name" value="LspA"/>
    <property type="match status" value="1"/>
</dbReference>
<keyword evidence="11" id="KW-0449">Lipoprotein</keyword>
<feature type="transmembrane region" description="Helical" evidence="9">
    <location>
        <begin position="139"/>
        <end position="157"/>
    </location>
</feature>
<dbReference type="GO" id="GO:0004190">
    <property type="term" value="F:aspartic-type endopeptidase activity"/>
    <property type="evidence" value="ECO:0007669"/>
    <property type="project" value="UniProtKB-UniRule"/>
</dbReference>
<proteinExistence type="inferred from homology"/>
<feature type="active site" evidence="9">
    <location>
        <position position="128"/>
    </location>
</feature>
<comment type="subcellular location">
    <subcellularLocation>
        <location evidence="9">Cell membrane</location>
        <topology evidence="9">Multi-pass membrane protein</topology>
    </subcellularLocation>
</comment>
<keyword evidence="6 9" id="KW-0378">Hydrolase</keyword>
<feature type="transmembrane region" description="Helical" evidence="9">
    <location>
        <begin position="74"/>
        <end position="94"/>
    </location>
</feature>
<comment type="function">
    <text evidence="9">This protein specifically catalyzes the removal of signal peptides from prolipoproteins.</text>
</comment>
<evidence type="ECO:0000256" key="4">
    <source>
        <dbReference type="ARBA" id="ARBA00022692"/>
    </source>
</evidence>
<evidence type="ECO:0000256" key="8">
    <source>
        <dbReference type="ARBA" id="ARBA00023136"/>
    </source>
</evidence>
<keyword evidence="2 9" id="KW-1003">Cell membrane</keyword>
<comment type="caution">
    <text evidence="11">The sequence shown here is derived from an EMBL/GenBank/DDBJ whole genome shotgun (WGS) entry which is preliminary data.</text>
</comment>
<evidence type="ECO:0000313" key="12">
    <source>
        <dbReference type="Proteomes" id="UP000024842"/>
    </source>
</evidence>
<evidence type="ECO:0000256" key="3">
    <source>
        <dbReference type="ARBA" id="ARBA00022670"/>
    </source>
</evidence>
<feature type="active site" evidence="9">
    <location>
        <position position="146"/>
    </location>
</feature>
<keyword evidence="4 9" id="KW-0812">Transmembrane</keyword>